<keyword evidence="1" id="KW-0812">Transmembrane</keyword>
<evidence type="ECO:0000259" key="3">
    <source>
        <dbReference type="PROSITE" id="PS50887"/>
    </source>
</evidence>
<dbReference type="PANTHER" id="PTHR33121:SF70">
    <property type="entry name" value="SIGNALING PROTEIN YKOW"/>
    <property type="match status" value="1"/>
</dbReference>
<dbReference type="PROSITE" id="PS50887">
    <property type="entry name" value="GGDEF"/>
    <property type="match status" value="1"/>
</dbReference>
<dbReference type="InterPro" id="IPR029787">
    <property type="entry name" value="Nucleotide_cyclase"/>
</dbReference>
<dbReference type="InterPro" id="IPR050706">
    <property type="entry name" value="Cyclic-di-GMP_PDE-like"/>
</dbReference>
<dbReference type="InterPro" id="IPR000160">
    <property type="entry name" value="GGDEF_dom"/>
</dbReference>
<proteinExistence type="predicted"/>
<sequence length="541" mass="58495">MSLSTDPTLTKTATRQVMNSVGHDFLVGGITLAAILLLVGTGTAWLRSILGFTNMVGQSQSAVAGTLLLNIALILFGWRRYRDLRSEVVRRTLAEAKALELAQYDALTGFLNRRALDEIGSARLAEWRAAGHSVAALVIDLDSFKSINDLYGHAGGDRLLKETANRIARACPPSALCARLGGDEFAVLLPLPTEDHEALHKLGEALVSFLTDPVQIEALAASTSSSLGGALADNPSITIEQLLRNADAAMYQSKRLGRSRYTGFDASMGEALAKRDRIEGELRLALASNALYPVYEPLIDLASGEPVGYEMLARWHSSSLGIVPPSDFIPVAEEKGLISALSDQMFRRAFADAILWPADLSLSINVSPLQLRDPWFAQKLLKLLAETGFPAQRLILEITESAIVDNLPMAQTIFTSLRNQGIRMALDDFGTGYSSIASLRALPFDSVKIDREFIAQMSKHQAPDSVAEAVLQLGKSLGLPVVAEGIECDDTARRLSELSCAIGQGHYFGGALTAEMVQQRHTEVAPNLFPELDHSGHRHSA</sequence>
<dbReference type="PANTHER" id="PTHR33121">
    <property type="entry name" value="CYCLIC DI-GMP PHOSPHODIESTERASE PDEF"/>
    <property type="match status" value="1"/>
</dbReference>
<dbReference type="NCBIfam" id="TIGR00254">
    <property type="entry name" value="GGDEF"/>
    <property type="match status" value="1"/>
</dbReference>
<accession>A0A6M4AVA1</accession>
<name>A0A6M4AVA1_9SPHN</name>
<dbReference type="Proteomes" id="UP000503018">
    <property type="component" value="Chromosome"/>
</dbReference>
<dbReference type="CDD" id="cd01948">
    <property type="entry name" value="EAL"/>
    <property type="match status" value="1"/>
</dbReference>
<dbReference type="PROSITE" id="PS50883">
    <property type="entry name" value="EAL"/>
    <property type="match status" value="1"/>
</dbReference>
<dbReference type="InterPro" id="IPR035919">
    <property type="entry name" value="EAL_sf"/>
</dbReference>
<dbReference type="Gene3D" id="3.30.70.270">
    <property type="match status" value="1"/>
</dbReference>
<dbReference type="CDD" id="cd01949">
    <property type="entry name" value="GGDEF"/>
    <property type="match status" value="1"/>
</dbReference>
<dbReference type="Pfam" id="PF00990">
    <property type="entry name" value="GGDEF"/>
    <property type="match status" value="1"/>
</dbReference>
<dbReference type="Gene3D" id="3.20.20.450">
    <property type="entry name" value="EAL domain"/>
    <property type="match status" value="1"/>
</dbReference>
<feature type="domain" description="GGDEF" evidence="3">
    <location>
        <begin position="132"/>
        <end position="266"/>
    </location>
</feature>
<dbReference type="InterPro" id="IPR001633">
    <property type="entry name" value="EAL_dom"/>
</dbReference>
<reference evidence="4 5" key="1">
    <citation type="submission" date="2020-01" db="EMBL/GenBank/DDBJ databases">
        <title>Sphingomonas sp. strain CSW-10.</title>
        <authorList>
            <person name="Chen W.-M."/>
        </authorList>
    </citation>
    <scope>NUCLEOTIDE SEQUENCE [LARGE SCALE GENOMIC DNA]</scope>
    <source>
        <strain evidence="4 5">CSW-10</strain>
    </source>
</reference>
<evidence type="ECO:0000313" key="4">
    <source>
        <dbReference type="EMBL" id="QJQ32994.1"/>
    </source>
</evidence>
<feature type="transmembrane region" description="Helical" evidence="1">
    <location>
        <begin position="25"/>
        <end position="46"/>
    </location>
</feature>
<feature type="transmembrane region" description="Helical" evidence="1">
    <location>
        <begin position="58"/>
        <end position="78"/>
    </location>
</feature>
<dbReference type="EMBL" id="CP053015">
    <property type="protein sequence ID" value="QJQ32994.1"/>
    <property type="molecule type" value="Genomic_DNA"/>
</dbReference>
<keyword evidence="5" id="KW-1185">Reference proteome</keyword>
<evidence type="ECO:0000256" key="1">
    <source>
        <dbReference type="SAM" id="Phobius"/>
    </source>
</evidence>
<protein>
    <submittedName>
        <fullName evidence="4">EAL domain-containing protein</fullName>
    </submittedName>
</protein>
<dbReference type="SUPFAM" id="SSF141868">
    <property type="entry name" value="EAL domain-like"/>
    <property type="match status" value="1"/>
</dbReference>
<organism evidence="4 5">
    <name type="scientific">Sphingomonas lacunae</name>
    <dbReference type="NCBI Taxonomy" id="2698828"/>
    <lineage>
        <taxon>Bacteria</taxon>
        <taxon>Pseudomonadati</taxon>
        <taxon>Pseudomonadota</taxon>
        <taxon>Alphaproteobacteria</taxon>
        <taxon>Sphingomonadales</taxon>
        <taxon>Sphingomonadaceae</taxon>
        <taxon>Sphingomonas</taxon>
    </lineage>
</organism>
<dbReference type="InterPro" id="IPR043128">
    <property type="entry name" value="Rev_trsase/Diguanyl_cyclase"/>
</dbReference>
<keyword evidence="1" id="KW-1133">Transmembrane helix</keyword>
<dbReference type="KEGG" id="slan:GV829_11530"/>
<dbReference type="RefSeq" id="WP_169946811.1">
    <property type="nucleotide sequence ID" value="NZ_CP053015.1"/>
</dbReference>
<dbReference type="SMART" id="SM00267">
    <property type="entry name" value="GGDEF"/>
    <property type="match status" value="1"/>
</dbReference>
<dbReference type="SUPFAM" id="SSF55073">
    <property type="entry name" value="Nucleotide cyclase"/>
    <property type="match status" value="1"/>
</dbReference>
<keyword evidence="1" id="KW-0472">Membrane</keyword>
<dbReference type="GO" id="GO:0071111">
    <property type="term" value="F:cyclic-guanylate-specific phosphodiesterase activity"/>
    <property type="evidence" value="ECO:0007669"/>
    <property type="project" value="InterPro"/>
</dbReference>
<gene>
    <name evidence="4" type="ORF">GV829_11530</name>
</gene>
<dbReference type="Pfam" id="PF00563">
    <property type="entry name" value="EAL"/>
    <property type="match status" value="1"/>
</dbReference>
<feature type="domain" description="EAL" evidence="2">
    <location>
        <begin position="275"/>
        <end position="525"/>
    </location>
</feature>
<dbReference type="SMART" id="SM00052">
    <property type="entry name" value="EAL"/>
    <property type="match status" value="1"/>
</dbReference>
<evidence type="ECO:0000313" key="5">
    <source>
        <dbReference type="Proteomes" id="UP000503018"/>
    </source>
</evidence>
<evidence type="ECO:0000259" key="2">
    <source>
        <dbReference type="PROSITE" id="PS50883"/>
    </source>
</evidence>
<dbReference type="AlphaFoldDB" id="A0A6M4AVA1"/>